<feature type="chain" id="PRO_5007561857" evidence="2">
    <location>
        <begin position="19"/>
        <end position="173"/>
    </location>
</feature>
<sequence>MSTRRGPFLVALIAAASASLLTSGGATAAGRSLTQEATPPAPANGGSSSAPVGRGGLPPDQELVVRNFGGGHWNHQMFWKVMSPPGSANTSRDNISPGLQQAINGAFGSADSMLIMTLHHDFHEGVEYVGTLNAVLGPLAGTGSATLPDLIKKVGRGGRPGKGKGTRRELGEG</sequence>
<dbReference type="GO" id="GO:0005737">
    <property type="term" value="C:cytoplasm"/>
    <property type="evidence" value="ECO:0007669"/>
    <property type="project" value="TreeGrafter"/>
</dbReference>
<evidence type="ECO:0000256" key="1">
    <source>
        <dbReference type="SAM" id="MobiDB-lite"/>
    </source>
</evidence>
<reference evidence="4" key="1">
    <citation type="journal article" date="2016" name="Nat. Commun.">
        <title>The Gonium pectorale genome demonstrates co-option of cell cycle regulation during the evolution of multicellularity.</title>
        <authorList>
            <person name="Hanschen E.R."/>
            <person name="Marriage T.N."/>
            <person name="Ferris P.J."/>
            <person name="Hamaji T."/>
            <person name="Toyoda A."/>
            <person name="Fujiyama A."/>
            <person name="Neme R."/>
            <person name="Noguchi H."/>
            <person name="Minakuchi Y."/>
            <person name="Suzuki M."/>
            <person name="Kawai-Toyooka H."/>
            <person name="Smith D.R."/>
            <person name="Sparks H."/>
            <person name="Anderson J."/>
            <person name="Bakaric R."/>
            <person name="Luria V."/>
            <person name="Karger A."/>
            <person name="Kirschner M.W."/>
            <person name="Durand P.M."/>
            <person name="Michod R.E."/>
            <person name="Nozaki H."/>
            <person name="Olson B.J."/>
        </authorList>
    </citation>
    <scope>NUCLEOTIDE SEQUENCE [LARGE SCALE GENOMIC DNA]</scope>
    <source>
        <strain evidence="4">NIES-2863</strain>
    </source>
</reference>
<dbReference type="EMBL" id="LSYV01000066">
    <property type="protein sequence ID" value="KXZ44596.1"/>
    <property type="molecule type" value="Genomic_DNA"/>
</dbReference>
<dbReference type="AlphaFoldDB" id="A0A150G3Y7"/>
<dbReference type="InterPro" id="IPR036324">
    <property type="entry name" value="Mn/Fe_SOD_N_sf"/>
</dbReference>
<dbReference type="STRING" id="33097.A0A150G3Y7"/>
<feature type="region of interest" description="Disordered" evidence="1">
    <location>
        <begin position="35"/>
        <end position="61"/>
    </location>
</feature>
<keyword evidence="4" id="KW-1185">Reference proteome</keyword>
<evidence type="ECO:0000313" key="4">
    <source>
        <dbReference type="Proteomes" id="UP000075714"/>
    </source>
</evidence>
<proteinExistence type="predicted"/>
<gene>
    <name evidence="3" type="ORF">GPECTOR_65g214</name>
</gene>
<dbReference type="PANTHER" id="PTHR43595">
    <property type="entry name" value="37S RIBOSOMAL PROTEIN S26, MITOCHONDRIAL"/>
    <property type="match status" value="1"/>
</dbReference>
<feature type="signal peptide" evidence="2">
    <location>
        <begin position="1"/>
        <end position="18"/>
    </location>
</feature>
<dbReference type="Proteomes" id="UP000075714">
    <property type="component" value="Unassembled WGS sequence"/>
</dbReference>
<dbReference type="SUPFAM" id="SSF46609">
    <property type="entry name" value="Fe,Mn superoxide dismutase (SOD), N-terminal domain"/>
    <property type="match status" value="1"/>
</dbReference>
<feature type="region of interest" description="Disordered" evidence="1">
    <location>
        <begin position="151"/>
        <end position="173"/>
    </location>
</feature>
<dbReference type="PANTHER" id="PTHR43595:SF2">
    <property type="entry name" value="SMALL RIBOSOMAL SUBUNIT PROTEIN MS42"/>
    <property type="match status" value="1"/>
</dbReference>
<evidence type="ECO:0000256" key="2">
    <source>
        <dbReference type="SAM" id="SignalP"/>
    </source>
</evidence>
<keyword evidence="2" id="KW-0732">Signal</keyword>
<protein>
    <submittedName>
        <fullName evidence="3">Uncharacterized protein</fullName>
    </submittedName>
</protein>
<comment type="caution">
    <text evidence="3">The sequence shown here is derived from an EMBL/GenBank/DDBJ whole genome shotgun (WGS) entry which is preliminary data.</text>
</comment>
<feature type="compositionally biased region" description="Basic residues" evidence="1">
    <location>
        <begin position="153"/>
        <end position="165"/>
    </location>
</feature>
<name>A0A150G3Y7_GONPE</name>
<dbReference type="Gene3D" id="1.10.287.990">
    <property type="entry name" value="Fe,Mn superoxide dismutase (SOD) domain"/>
    <property type="match status" value="1"/>
</dbReference>
<accession>A0A150G3Y7</accession>
<organism evidence="3 4">
    <name type="scientific">Gonium pectorale</name>
    <name type="common">Green alga</name>
    <dbReference type="NCBI Taxonomy" id="33097"/>
    <lineage>
        <taxon>Eukaryota</taxon>
        <taxon>Viridiplantae</taxon>
        <taxon>Chlorophyta</taxon>
        <taxon>core chlorophytes</taxon>
        <taxon>Chlorophyceae</taxon>
        <taxon>CS clade</taxon>
        <taxon>Chlamydomonadales</taxon>
        <taxon>Volvocaceae</taxon>
        <taxon>Gonium</taxon>
    </lineage>
</organism>
<evidence type="ECO:0000313" key="3">
    <source>
        <dbReference type="EMBL" id="KXZ44596.1"/>
    </source>
</evidence>